<dbReference type="AlphaFoldDB" id="A0A9D5QCS8"/>
<proteinExistence type="predicted"/>
<dbReference type="InterPro" id="IPR024227">
    <property type="entry name" value="DUF3795"/>
</dbReference>
<gene>
    <name evidence="1" type="ORF">GF359_07235</name>
</gene>
<dbReference type="Proteomes" id="UP000630660">
    <property type="component" value="Unassembled WGS sequence"/>
</dbReference>
<organism evidence="1 2">
    <name type="scientific">candidate division WOR-3 bacterium</name>
    <dbReference type="NCBI Taxonomy" id="2052148"/>
    <lineage>
        <taxon>Bacteria</taxon>
        <taxon>Bacteria division WOR-3</taxon>
    </lineage>
</organism>
<evidence type="ECO:0000313" key="2">
    <source>
        <dbReference type="Proteomes" id="UP000630660"/>
    </source>
</evidence>
<evidence type="ECO:0000313" key="1">
    <source>
        <dbReference type="EMBL" id="MBD3364993.1"/>
    </source>
</evidence>
<sequence length="161" mass="18493">MGDKEYVYDTHCGLYCGACPVLMANERGDEEWLQATAKQWKRQPEDLRCLGCKTEITAVFCTGCKMRACAREKGLEFCSECSDYPCEMVKDFRNDDAPHHSVIIKNLERIKEIGGKKWLAEQMERWTCTKCGTRFGWYTEKCEKCGAEVYNAVAEEKDLTV</sequence>
<protein>
    <submittedName>
        <fullName evidence="1">DUF3795 domain-containing protein</fullName>
    </submittedName>
</protein>
<name>A0A9D5QCS8_UNCW3</name>
<accession>A0A9D5QCS8</accession>
<comment type="caution">
    <text evidence="1">The sequence shown here is derived from an EMBL/GenBank/DDBJ whole genome shotgun (WGS) entry which is preliminary data.</text>
</comment>
<reference evidence="1" key="1">
    <citation type="submission" date="2019-11" db="EMBL/GenBank/DDBJ databases">
        <title>Microbial mats filling the niche in hypersaline microbial mats.</title>
        <authorList>
            <person name="Wong H.L."/>
            <person name="Macleod F.I."/>
            <person name="White R.A. III"/>
            <person name="Burns B.P."/>
        </authorList>
    </citation>
    <scope>NUCLEOTIDE SEQUENCE</scope>
    <source>
        <strain evidence="1">Bin_327</strain>
    </source>
</reference>
<dbReference type="Pfam" id="PF12675">
    <property type="entry name" value="DUF3795"/>
    <property type="match status" value="1"/>
</dbReference>
<dbReference type="EMBL" id="WJKJ01000239">
    <property type="protein sequence ID" value="MBD3364993.1"/>
    <property type="molecule type" value="Genomic_DNA"/>
</dbReference>